<evidence type="ECO:0000313" key="1">
    <source>
        <dbReference type="EMBL" id="KAL2839943.1"/>
    </source>
</evidence>
<proteinExistence type="predicted"/>
<keyword evidence="2" id="KW-1185">Reference proteome</keyword>
<protein>
    <submittedName>
        <fullName evidence="1">Uncharacterized protein</fullName>
    </submittedName>
</protein>
<dbReference type="EMBL" id="JBFXLU010000127">
    <property type="protein sequence ID" value="KAL2839943.1"/>
    <property type="molecule type" value="Genomic_DNA"/>
</dbReference>
<organism evidence="1 2">
    <name type="scientific">Aspergillus pseudoustus</name>
    <dbReference type="NCBI Taxonomy" id="1810923"/>
    <lineage>
        <taxon>Eukaryota</taxon>
        <taxon>Fungi</taxon>
        <taxon>Dikarya</taxon>
        <taxon>Ascomycota</taxon>
        <taxon>Pezizomycotina</taxon>
        <taxon>Eurotiomycetes</taxon>
        <taxon>Eurotiomycetidae</taxon>
        <taxon>Eurotiales</taxon>
        <taxon>Aspergillaceae</taxon>
        <taxon>Aspergillus</taxon>
        <taxon>Aspergillus subgen. Nidulantes</taxon>
    </lineage>
</organism>
<accession>A0ABR4JIS7</accession>
<name>A0ABR4JIS7_9EURO</name>
<evidence type="ECO:0000313" key="2">
    <source>
        <dbReference type="Proteomes" id="UP001610446"/>
    </source>
</evidence>
<sequence length="157" mass="17971">MPAAIFAARQDTCKPANIPAGLTSHLRGGTAKTFNRLLNKSHIKTRYAGGESNTGGYPCQLKEKWPQINLHNAEDYKVLWSCRGVSLFQIDATPSYRLDLWRTYLPQIPMPRSLHSIAPIWPIPRWLTWLPGFKKSPAEQQQGCRYRNRARTFSVEF</sequence>
<gene>
    <name evidence="1" type="ORF">BJY01DRAFT_24322</name>
</gene>
<dbReference type="Proteomes" id="UP001610446">
    <property type="component" value="Unassembled WGS sequence"/>
</dbReference>
<reference evidence="1 2" key="1">
    <citation type="submission" date="2024-07" db="EMBL/GenBank/DDBJ databases">
        <title>Section-level genome sequencing and comparative genomics of Aspergillus sections Usti and Cavernicolus.</title>
        <authorList>
            <consortium name="Lawrence Berkeley National Laboratory"/>
            <person name="Nybo J.L."/>
            <person name="Vesth T.C."/>
            <person name="Theobald S."/>
            <person name="Frisvad J.C."/>
            <person name="Larsen T.O."/>
            <person name="Kjaerboelling I."/>
            <person name="Rothschild-Mancinelli K."/>
            <person name="Lyhne E.K."/>
            <person name="Kogle M.E."/>
            <person name="Barry K."/>
            <person name="Clum A."/>
            <person name="Na H."/>
            <person name="Ledsgaard L."/>
            <person name="Lin J."/>
            <person name="Lipzen A."/>
            <person name="Kuo A."/>
            <person name="Riley R."/>
            <person name="Mondo S."/>
            <person name="Labutti K."/>
            <person name="Haridas S."/>
            <person name="Pangalinan J."/>
            <person name="Salamov A.A."/>
            <person name="Simmons B.A."/>
            <person name="Magnuson J.K."/>
            <person name="Chen J."/>
            <person name="Drula E."/>
            <person name="Henrissat B."/>
            <person name="Wiebenga A."/>
            <person name="Lubbers R.J."/>
            <person name="Gomes A.C."/>
            <person name="Makela M.R."/>
            <person name="Stajich J."/>
            <person name="Grigoriev I.V."/>
            <person name="Mortensen U.H."/>
            <person name="De Vries R.P."/>
            <person name="Baker S.E."/>
            <person name="Andersen M.R."/>
        </authorList>
    </citation>
    <scope>NUCLEOTIDE SEQUENCE [LARGE SCALE GENOMIC DNA]</scope>
    <source>
        <strain evidence="1 2">CBS 123904</strain>
    </source>
</reference>
<comment type="caution">
    <text evidence="1">The sequence shown here is derived from an EMBL/GenBank/DDBJ whole genome shotgun (WGS) entry which is preliminary data.</text>
</comment>